<evidence type="ECO:0000256" key="5">
    <source>
        <dbReference type="ARBA" id="ARBA00023136"/>
    </source>
</evidence>
<feature type="transmembrane region" description="Helical" evidence="6">
    <location>
        <begin position="176"/>
        <end position="199"/>
    </location>
</feature>
<keyword evidence="2" id="KW-1003">Cell membrane</keyword>
<proteinExistence type="predicted"/>
<dbReference type="EMBL" id="LR134117">
    <property type="protein sequence ID" value="VDZ65572.1"/>
    <property type="molecule type" value="Genomic_DNA"/>
</dbReference>
<evidence type="ECO:0000256" key="2">
    <source>
        <dbReference type="ARBA" id="ARBA00022475"/>
    </source>
</evidence>
<dbReference type="RefSeq" id="WP_004965602.1">
    <property type="nucleotide sequence ID" value="NZ_JBGMUT010000001.1"/>
</dbReference>
<name>A0A447L2M5_SEROD</name>
<dbReference type="GO" id="GO:0016020">
    <property type="term" value="C:membrane"/>
    <property type="evidence" value="ECO:0007669"/>
    <property type="project" value="UniProtKB-SubCell"/>
</dbReference>
<dbReference type="InterPro" id="IPR050638">
    <property type="entry name" value="AA-Vitamin_Transporters"/>
</dbReference>
<feature type="transmembrane region" description="Helical" evidence="6">
    <location>
        <begin position="116"/>
        <end position="135"/>
    </location>
</feature>
<feature type="domain" description="EamA" evidence="7">
    <location>
        <begin position="146"/>
        <end position="288"/>
    </location>
</feature>
<protein>
    <submittedName>
        <fullName evidence="8">Probable amino-acid metabolite efflux pump</fullName>
    </submittedName>
</protein>
<feature type="domain" description="EamA" evidence="7">
    <location>
        <begin position="7"/>
        <end position="130"/>
    </location>
</feature>
<evidence type="ECO:0000259" key="7">
    <source>
        <dbReference type="Pfam" id="PF00892"/>
    </source>
</evidence>
<dbReference type="InterPro" id="IPR000620">
    <property type="entry name" value="EamA_dom"/>
</dbReference>
<feature type="transmembrane region" description="Helical" evidence="6">
    <location>
        <begin position="141"/>
        <end position="164"/>
    </location>
</feature>
<gene>
    <name evidence="8" type="primary">eamA</name>
    <name evidence="8" type="ORF">NCTC11214_05535</name>
</gene>
<comment type="subcellular location">
    <subcellularLocation>
        <location evidence="1">Cell membrane</location>
        <topology evidence="1">Multi-pass membrane protein</topology>
    </subcellularLocation>
</comment>
<evidence type="ECO:0000256" key="6">
    <source>
        <dbReference type="SAM" id="Phobius"/>
    </source>
</evidence>
<evidence type="ECO:0000256" key="4">
    <source>
        <dbReference type="ARBA" id="ARBA00022989"/>
    </source>
</evidence>
<evidence type="ECO:0000256" key="1">
    <source>
        <dbReference type="ARBA" id="ARBA00004651"/>
    </source>
</evidence>
<accession>A0A447L2M5</accession>
<dbReference type="PANTHER" id="PTHR32322">
    <property type="entry name" value="INNER MEMBRANE TRANSPORTER"/>
    <property type="match status" value="1"/>
</dbReference>
<feature type="transmembrane region" description="Helical" evidence="6">
    <location>
        <begin position="33"/>
        <end position="51"/>
    </location>
</feature>
<dbReference type="Proteomes" id="UP000281391">
    <property type="component" value="Chromosome"/>
</dbReference>
<dbReference type="Pfam" id="PF00892">
    <property type="entry name" value="EamA"/>
    <property type="match status" value="2"/>
</dbReference>
<evidence type="ECO:0000256" key="3">
    <source>
        <dbReference type="ARBA" id="ARBA00022692"/>
    </source>
</evidence>
<reference evidence="8 9" key="1">
    <citation type="submission" date="2018-12" db="EMBL/GenBank/DDBJ databases">
        <authorList>
            <consortium name="Pathogen Informatics"/>
        </authorList>
    </citation>
    <scope>NUCLEOTIDE SEQUENCE [LARGE SCALE GENOMIC DNA]</scope>
    <source>
        <strain evidence="8 9">NCTC11214</strain>
    </source>
</reference>
<feature type="transmembrane region" description="Helical" evidence="6">
    <location>
        <begin position="247"/>
        <end position="266"/>
    </location>
</feature>
<feature type="transmembrane region" description="Helical" evidence="6">
    <location>
        <begin position="86"/>
        <end position="109"/>
    </location>
</feature>
<feature type="transmembrane region" description="Helical" evidence="6">
    <location>
        <begin position="219"/>
        <end position="240"/>
    </location>
</feature>
<feature type="transmembrane region" description="Helical" evidence="6">
    <location>
        <begin position="7"/>
        <end position="27"/>
    </location>
</feature>
<sequence length="303" mass="32891">MAVRDRLLALLVVIIWGVNFVIIKYGLQSMPPFLLAGLRFLLVALPAIFFIPRPQLPWKWLMLYGLSMSFGQFALLFLAIKVGMPAGLASLVLQAQVFFTLLLAMLLLGDRLRANHLVGIVIATAGMLLLAQASLQQQGSGAVPLAGLLLTLGAALSWALGNVANKKIMSTFRQQGILPLVVWSALIPILPFFACSWLFDDRQLAIDSLRHLRLSSVLVIAYLAFAATLFGYSIWGSLLARYETWRVAPLALLVPLVGLLSAWLLMGETLSTLQIAGALCVLAGMAVNMFGLPRWRPVAAAGK</sequence>
<organism evidence="8 9">
    <name type="scientific">Serratia odorifera</name>
    <dbReference type="NCBI Taxonomy" id="618"/>
    <lineage>
        <taxon>Bacteria</taxon>
        <taxon>Pseudomonadati</taxon>
        <taxon>Pseudomonadota</taxon>
        <taxon>Gammaproteobacteria</taxon>
        <taxon>Enterobacterales</taxon>
        <taxon>Yersiniaceae</taxon>
        <taxon>Serratia</taxon>
    </lineage>
</organism>
<evidence type="ECO:0000313" key="8">
    <source>
        <dbReference type="EMBL" id="VDZ65572.1"/>
    </source>
</evidence>
<dbReference type="KEGG" id="sof:NCTC11214_05535"/>
<keyword evidence="4 6" id="KW-1133">Transmembrane helix</keyword>
<keyword evidence="3 6" id="KW-0812">Transmembrane</keyword>
<evidence type="ECO:0000313" key="9">
    <source>
        <dbReference type="Proteomes" id="UP000281391"/>
    </source>
</evidence>
<dbReference type="AlphaFoldDB" id="A0A447L2M5"/>
<keyword evidence="5 6" id="KW-0472">Membrane</keyword>
<feature type="transmembrane region" description="Helical" evidence="6">
    <location>
        <begin position="63"/>
        <end position="80"/>
    </location>
</feature>
<dbReference type="PANTHER" id="PTHR32322:SF9">
    <property type="entry name" value="AMINO-ACID METABOLITE EFFLUX PUMP-RELATED"/>
    <property type="match status" value="1"/>
</dbReference>
<dbReference type="Gene3D" id="1.10.3730.20">
    <property type="match status" value="1"/>
</dbReference>
<dbReference type="InterPro" id="IPR037185">
    <property type="entry name" value="EmrE-like"/>
</dbReference>
<feature type="transmembrane region" description="Helical" evidence="6">
    <location>
        <begin position="272"/>
        <end position="293"/>
    </location>
</feature>
<dbReference type="SUPFAM" id="SSF103481">
    <property type="entry name" value="Multidrug resistance efflux transporter EmrE"/>
    <property type="match status" value="2"/>
</dbReference>